<keyword evidence="3" id="KW-1185">Reference proteome</keyword>
<evidence type="ECO:0000256" key="1">
    <source>
        <dbReference type="SAM" id="MobiDB-lite"/>
    </source>
</evidence>
<name>A0AAD9EGA7_9PEZI</name>
<dbReference type="AlphaFoldDB" id="A0AAD9EGA7"/>
<gene>
    <name evidence="2" type="ORF">CCHR01_09871</name>
</gene>
<evidence type="ECO:0000313" key="2">
    <source>
        <dbReference type="EMBL" id="KAK1847470.1"/>
    </source>
</evidence>
<dbReference type="EMBL" id="JAQOWY010000201">
    <property type="protein sequence ID" value="KAK1847470.1"/>
    <property type="molecule type" value="Genomic_DNA"/>
</dbReference>
<proteinExistence type="predicted"/>
<feature type="region of interest" description="Disordered" evidence="1">
    <location>
        <begin position="23"/>
        <end position="45"/>
    </location>
</feature>
<accession>A0AAD9EGA7</accession>
<dbReference type="Proteomes" id="UP001243330">
    <property type="component" value="Unassembled WGS sequence"/>
</dbReference>
<organism evidence="2 3">
    <name type="scientific">Colletotrichum chrysophilum</name>
    <dbReference type="NCBI Taxonomy" id="1836956"/>
    <lineage>
        <taxon>Eukaryota</taxon>
        <taxon>Fungi</taxon>
        <taxon>Dikarya</taxon>
        <taxon>Ascomycota</taxon>
        <taxon>Pezizomycotina</taxon>
        <taxon>Sordariomycetes</taxon>
        <taxon>Hypocreomycetidae</taxon>
        <taxon>Glomerellales</taxon>
        <taxon>Glomerellaceae</taxon>
        <taxon>Colletotrichum</taxon>
        <taxon>Colletotrichum gloeosporioides species complex</taxon>
    </lineage>
</organism>
<reference evidence="2" key="1">
    <citation type="submission" date="2023-01" db="EMBL/GenBank/DDBJ databases">
        <title>Colletotrichum chrysophilum M932 genome sequence.</title>
        <authorList>
            <person name="Baroncelli R."/>
        </authorList>
    </citation>
    <scope>NUCLEOTIDE SEQUENCE</scope>
    <source>
        <strain evidence="2">M932</strain>
    </source>
</reference>
<protein>
    <submittedName>
        <fullName evidence="2">Uncharacterized protein</fullName>
    </submittedName>
</protein>
<evidence type="ECO:0000313" key="3">
    <source>
        <dbReference type="Proteomes" id="UP001243330"/>
    </source>
</evidence>
<sequence>MFSSPIHDVQWASAFLEARQSDLHSRPSRKLKAPGARESKGKQVKGLALHSVPTTTPSNKPPSHNLALLTGSHLTQTDVHTIGETCLVPEKPKVLTLRYDEAGSECARMPVKHAQSRWKEGEGNSQKPKLELLAEETTFLSRPVHYAFRPSSTIPPTNPAVYEVEVPSA</sequence>
<comment type="caution">
    <text evidence="2">The sequence shown here is derived from an EMBL/GenBank/DDBJ whole genome shotgun (WGS) entry which is preliminary data.</text>
</comment>